<name>A0ABT5E217_9BACT</name>
<accession>A0ABT5E217</accession>
<evidence type="ECO:0008006" key="3">
    <source>
        <dbReference type="Google" id="ProtNLM"/>
    </source>
</evidence>
<reference evidence="1 2" key="1">
    <citation type="submission" date="2022-11" db="EMBL/GenBank/DDBJ databases">
        <title>Minimal conservation of predation-associated metabolite biosynthetic gene clusters underscores biosynthetic potential of Myxococcota including descriptions for ten novel species: Archangium lansinium sp. nov., Myxococcus landrumus sp. nov., Nannocystis bai.</title>
        <authorList>
            <person name="Ahearne A."/>
            <person name="Stevens C."/>
            <person name="Dowd S."/>
        </authorList>
    </citation>
    <scope>NUCLEOTIDE SEQUENCE [LARGE SCALE GENOMIC DNA]</scope>
    <source>
        <strain evidence="1 2">BB15-2</strain>
    </source>
</reference>
<evidence type="ECO:0000313" key="1">
    <source>
        <dbReference type="EMBL" id="MDC0719917.1"/>
    </source>
</evidence>
<proteinExistence type="predicted"/>
<protein>
    <recommendedName>
        <fullName evidence="3">DUF3990 domain-containing protein</fullName>
    </recommendedName>
</protein>
<dbReference type="SUPFAM" id="SSF56399">
    <property type="entry name" value="ADP-ribosylation"/>
    <property type="match status" value="1"/>
</dbReference>
<keyword evidence="2" id="KW-1185">Reference proteome</keyword>
<gene>
    <name evidence="1" type="ORF">POL25_23660</name>
</gene>
<evidence type="ECO:0000313" key="2">
    <source>
        <dbReference type="Proteomes" id="UP001221686"/>
    </source>
</evidence>
<comment type="caution">
    <text evidence="1">The sequence shown here is derived from an EMBL/GenBank/DDBJ whole genome shotgun (WGS) entry which is preliminary data.</text>
</comment>
<dbReference type="Proteomes" id="UP001221686">
    <property type="component" value="Unassembled WGS sequence"/>
</dbReference>
<dbReference type="EMBL" id="JAQNDL010000002">
    <property type="protein sequence ID" value="MDC0719917.1"/>
    <property type="molecule type" value="Genomic_DNA"/>
</dbReference>
<sequence>MVGFHGTRGETAARLVDGTAVGKSENDDDWLGHGIYFWEYAPQQAWRWARQRHGKEAAVVGALIRLGRCFDLLDPENVPVLQAAHADFVLAMRATGAPLPENVKKNKRLDCAVFNYFCGKMVQDGQDFESIRAAFVPGSSSAGGLERAWKGSGIFKNAHIQLCVRRAPNIVAIWSMKRDGRYGRDEDPGFETESG</sequence>
<organism evidence="1 2">
    <name type="scientific">Nannocystis bainbridge</name>
    <dbReference type="NCBI Taxonomy" id="2995303"/>
    <lineage>
        <taxon>Bacteria</taxon>
        <taxon>Pseudomonadati</taxon>
        <taxon>Myxococcota</taxon>
        <taxon>Polyangia</taxon>
        <taxon>Nannocystales</taxon>
        <taxon>Nannocystaceae</taxon>
        <taxon>Nannocystis</taxon>
    </lineage>
</organism>